<dbReference type="Pfam" id="PF00619">
    <property type="entry name" value="CARD"/>
    <property type="match status" value="1"/>
</dbReference>
<dbReference type="PROSITE" id="PS01122">
    <property type="entry name" value="CASPASE_CYS"/>
    <property type="match status" value="1"/>
</dbReference>
<keyword evidence="3" id="KW-0053">Apoptosis</keyword>
<dbReference type="Gene3D" id="3.40.50.1460">
    <property type="match status" value="1"/>
</dbReference>
<dbReference type="SUPFAM" id="SSF47986">
    <property type="entry name" value="DEATH domain"/>
    <property type="match status" value="1"/>
</dbReference>
<organism evidence="13 14">
    <name type="scientific">Scyliorhinus torazame</name>
    <name type="common">Cloudy catshark</name>
    <name type="synonym">Catulus torazame</name>
    <dbReference type="NCBI Taxonomy" id="75743"/>
    <lineage>
        <taxon>Eukaryota</taxon>
        <taxon>Metazoa</taxon>
        <taxon>Chordata</taxon>
        <taxon>Craniata</taxon>
        <taxon>Vertebrata</taxon>
        <taxon>Chondrichthyes</taxon>
        <taxon>Elasmobranchii</taxon>
        <taxon>Galeomorphii</taxon>
        <taxon>Galeoidea</taxon>
        <taxon>Carcharhiniformes</taxon>
        <taxon>Scyliorhinidae</taxon>
        <taxon>Scyliorhinus</taxon>
    </lineage>
</organism>
<evidence type="ECO:0000256" key="8">
    <source>
        <dbReference type="RuleBase" id="RU003971"/>
    </source>
</evidence>
<keyword evidence="14" id="KW-1185">Reference proteome</keyword>
<dbReference type="InterPro" id="IPR015917">
    <property type="entry name" value="Pept_C14A"/>
</dbReference>
<comment type="caution">
    <text evidence="13">The sequence shown here is derived from an EMBL/GenBank/DDBJ whole genome shotgun (WGS) entry which is preliminary data.</text>
</comment>
<dbReference type="PROSITE" id="PS50208">
    <property type="entry name" value="CASPASE_P20"/>
    <property type="match status" value="1"/>
</dbReference>
<keyword evidence="2" id="KW-0645">Protease</keyword>
<feature type="domain" description="CARD" evidence="12">
    <location>
        <begin position="1"/>
        <end position="90"/>
    </location>
</feature>
<evidence type="ECO:0000313" key="14">
    <source>
        <dbReference type="Proteomes" id="UP000288216"/>
    </source>
</evidence>
<dbReference type="PANTHER" id="PTHR47901:SF8">
    <property type="entry name" value="CASPASE-3"/>
    <property type="match status" value="1"/>
</dbReference>
<evidence type="ECO:0000259" key="10">
    <source>
        <dbReference type="PROSITE" id="PS50207"/>
    </source>
</evidence>
<gene>
    <name evidence="13" type="ORF">scyTo_0010511</name>
</gene>
<dbReference type="PROSITE" id="PS01121">
    <property type="entry name" value="CASPASE_HIS"/>
    <property type="match status" value="1"/>
</dbReference>
<dbReference type="STRING" id="75743.A0A401P7T6"/>
<feature type="domain" description="Caspase family p10" evidence="10">
    <location>
        <begin position="325"/>
        <end position="413"/>
    </location>
</feature>
<feature type="active site" evidence="7">
    <location>
        <position position="231"/>
    </location>
</feature>
<keyword evidence="5" id="KW-0788">Thiol protease</keyword>
<dbReference type="InterPro" id="IPR033139">
    <property type="entry name" value="Caspase_cys_AS"/>
</dbReference>
<dbReference type="OrthoDB" id="6044770at2759"/>
<evidence type="ECO:0000256" key="7">
    <source>
        <dbReference type="PIRSR" id="PIRSR038001-1"/>
    </source>
</evidence>
<dbReference type="SUPFAM" id="SSF52129">
    <property type="entry name" value="Caspase-like"/>
    <property type="match status" value="1"/>
</dbReference>
<dbReference type="PROSITE" id="PS50207">
    <property type="entry name" value="CASPASE_P10"/>
    <property type="match status" value="1"/>
</dbReference>
<evidence type="ECO:0000256" key="4">
    <source>
        <dbReference type="ARBA" id="ARBA00022801"/>
    </source>
</evidence>
<keyword evidence="6" id="KW-0865">Zymogen</keyword>
<dbReference type="GO" id="GO:0042981">
    <property type="term" value="P:regulation of apoptotic process"/>
    <property type="evidence" value="ECO:0007669"/>
    <property type="project" value="InterPro"/>
</dbReference>
<dbReference type="GO" id="GO:0004197">
    <property type="term" value="F:cysteine-type endopeptidase activity"/>
    <property type="evidence" value="ECO:0007669"/>
    <property type="project" value="InterPro"/>
</dbReference>
<dbReference type="InterPro" id="IPR029030">
    <property type="entry name" value="Caspase-like_dom_sf"/>
</dbReference>
<dbReference type="InterPro" id="IPR042147">
    <property type="entry name" value="CARD_CASP9"/>
</dbReference>
<dbReference type="InterPro" id="IPR002398">
    <property type="entry name" value="Pept_C14"/>
</dbReference>
<sequence length="417" mass="47402">MNEVQRKLLQRHRVRLVTSLRPDPLYDPLVAKEIFTEDMIEEIKNSGTRRDQARQLVTDLQTRGTRAFPAFLESLEETGQHELIELLREGLSVHDTSFTAVQPVEPWKGYKPVPRETWSSGPVQCTDTDLTVPRKPTMKKLQHDMIYKMDADPCGCCLIINNADFIQSSGLACRAGSDIDCENVQNLFQKLHFDVTVKRNLTKHLMIEELKNLARKNHKDFDCCIVVILSHGSQAQHRQFPGAIYGVDGGQPVPVQHIVSYFDGSHCPTLREKPKLFFIQACGGDLKDTGFRTAEEVDSAISTLNDPISLQTDATPSPAEDEPDARPSLPTTSDILVSYSTFPGYVSWRDKKEGSWYMKTLVQVFSKYAHSDDLQTLLTWVTRSISENEEAKGVYKQIPGSFNFLRKHFYFFNKEKQ</sequence>
<dbReference type="OMA" id="PFQEGPV"/>
<dbReference type="CDD" id="cd00032">
    <property type="entry name" value="CASc"/>
    <property type="match status" value="1"/>
</dbReference>
<dbReference type="Gene3D" id="1.10.533.10">
    <property type="entry name" value="Death Domain, Fas"/>
    <property type="match status" value="1"/>
</dbReference>
<evidence type="ECO:0000259" key="12">
    <source>
        <dbReference type="PROSITE" id="PS50209"/>
    </source>
</evidence>
<evidence type="ECO:0000256" key="2">
    <source>
        <dbReference type="ARBA" id="ARBA00022670"/>
    </source>
</evidence>
<dbReference type="InterPro" id="IPR002138">
    <property type="entry name" value="Pept_C14_p10"/>
</dbReference>
<accession>A0A401P7T6</accession>
<evidence type="ECO:0000256" key="6">
    <source>
        <dbReference type="ARBA" id="ARBA00023145"/>
    </source>
</evidence>
<dbReference type="InterPro" id="IPR001315">
    <property type="entry name" value="CARD"/>
</dbReference>
<dbReference type="PROSITE" id="PS50209">
    <property type="entry name" value="CARD"/>
    <property type="match status" value="1"/>
</dbReference>
<dbReference type="EMBL" id="BFAA01004549">
    <property type="protein sequence ID" value="GCB69174.1"/>
    <property type="molecule type" value="Genomic_DNA"/>
</dbReference>
<dbReference type="AlphaFoldDB" id="A0A401P7T6"/>
<dbReference type="PIRSF" id="PIRSF038001">
    <property type="entry name" value="Caspase_ICE"/>
    <property type="match status" value="1"/>
</dbReference>
<name>A0A401P7T6_SCYTO</name>
<protein>
    <recommendedName>
        <fullName evidence="15">Caspase-9</fullName>
    </recommendedName>
</protein>
<keyword evidence="4" id="KW-0378">Hydrolase</keyword>
<feature type="active site" evidence="7">
    <location>
        <position position="282"/>
    </location>
</feature>
<dbReference type="Pfam" id="PF00656">
    <property type="entry name" value="Peptidase_C14"/>
    <property type="match status" value="1"/>
</dbReference>
<evidence type="ECO:0000256" key="1">
    <source>
        <dbReference type="ARBA" id="ARBA00010134"/>
    </source>
</evidence>
<evidence type="ECO:0000313" key="13">
    <source>
        <dbReference type="EMBL" id="GCB69174.1"/>
    </source>
</evidence>
<dbReference type="PRINTS" id="PR00376">
    <property type="entry name" value="IL1BCENZYME"/>
</dbReference>
<dbReference type="PANTHER" id="PTHR47901">
    <property type="entry name" value="CASPASE RECRUITMENT DOMAIN-CONTAINING PROTEIN 18"/>
    <property type="match status" value="1"/>
</dbReference>
<reference evidence="13 14" key="1">
    <citation type="journal article" date="2018" name="Nat. Ecol. Evol.">
        <title>Shark genomes provide insights into elasmobranch evolution and the origin of vertebrates.</title>
        <authorList>
            <person name="Hara Y"/>
            <person name="Yamaguchi K"/>
            <person name="Onimaru K"/>
            <person name="Kadota M"/>
            <person name="Koyanagi M"/>
            <person name="Keeley SD"/>
            <person name="Tatsumi K"/>
            <person name="Tanaka K"/>
            <person name="Motone F"/>
            <person name="Kageyama Y"/>
            <person name="Nozu R"/>
            <person name="Adachi N"/>
            <person name="Nishimura O"/>
            <person name="Nakagawa R"/>
            <person name="Tanegashima C"/>
            <person name="Kiyatake I"/>
            <person name="Matsumoto R"/>
            <person name="Murakumo K"/>
            <person name="Nishida K"/>
            <person name="Terakita A"/>
            <person name="Kuratani S"/>
            <person name="Sato K"/>
            <person name="Hyodo S Kuraku.S."/>
        </authorList>
    </citation>
    <scope>NUCLEOTIDE SEQUENCE [LARGE SCALE GENOMIC DNA]</scope>
</reference>
<proteinExistence type="inferred from homology"/>
<dbReference type="InterPro" id="IPR011029">
    <property type="entry name" value="DEATH-like_dom_sf"/>
</dbReference>
<evidence type="ECO:0000256" key="5">
    <source>
        <dbReference type="ARBA" id="ARBA00022807"/>
    </source>
</evidence>
<evidence type="ECO:0000256" key="9">
    <source>
        <dbReference type="SAM" id="MobiDB-lite"/>
    </source>
</evidence>
<dbReference type="FunFam" id="3.40.50.1460:FF:000012">
    <property type="entry name" value="Caspase 9"/>
    <property type="match status" value="1"/>
</dbReference>
<evidence type="ECO:0000256" key="3">
    <source>
        <dbReference type="ARBA" id="ARBA00022703"/>
    </source>
</evidence>
<evidence type="ECO:0008006" key="15">
    <source>
        <dbReference type="Google" id="ProtNLM"/>
    </source>
</evidence>
<dbReference type="SMART" id="SM00114">
    <property type="entry name" value="CARD"/>
    <property type="match status" value="1"/>
</dbReference>
<feature type="domain" description="Caspase family p20" evidence="11">
    <location>
        <begin position="153"/>
        <end position="286"/>
    </location>
</feature>
<dbReference type="InterPro" id="IPR001309">
    <property type="entry name" value="Pept_C14_p20"/>
</dbReference>
<dbReference type="GO" id="GO:0006508">
    <property type="term" value="P:proteolysis"/>
    <property type="evidence" value="ECO:0007669"/>
    <property type="project" value="UniProtKB-KW"/>
</dbReference>
<feature type="region of interest" description="Disordered" evidence="9">
    <location>
        <begin position="308"/>
        <end position="331"/>
    </location>
</feature>
<dbReference type="InterPro" id="IPR016129">
    <property type="entry name" value="Caspase_his_AS"/>
</dbReference>
<dbReference type="SMART" id="SM00115">
    <property type="entry name" value="CASc"/>
    <property type="match status" value="1"/>
</dbReference>
<dbReference type="InterPro" id="IPR011600">
    <property type="entry name" value="Pept_C14_caspase"/>
</dbReference>
<evidence type="ECO:0000259" key="11">
    <source>
        <dbReference type="PROSITE" id="PS50208"/>
    </source>
</evidence>
<dbReference type="CDD" id="cd08326">
    <property type="entry name" value="CARD_CASP9"/>
    <property type="match status" value="1"/>
</dbReference>
<comment type="similarity">
    <text evidence="1 8">Belongs to the peptidase C14A family.</text>
</comment>
<dbReference type="Proteomes" id="UP000288216">
    <property type="component" value="Unassembled WGS sequence"/>
</dbReference>
<dbReference type="GO" id="GO:0006915">
    <property type="term" value="P:apoptotic process"/>
    <property type="evidence" value="ECO:0007669"/>
    <property type="project" value="UniProtKB-KW"/>
</dbReference>